<feature type="coiled-coil region" evidence="5">
    <location>
        <begin position="57"/>
        <end position="91"/>
    </location>
</feature>
<evidence type="ECO:0000256" key="2">
    <source>
        <dbReference type="ARBA" id="ARBA00023125"/>
    </source>
</evidence>
<gene>
    <name evidence="7" type="ORF">V6X51_03640</name>
</gene>
<dbReference type="SUPFAM" id="SSF53098">
    <property type="entry name" value="Ribonuclease H-like"/>
    <property type="match status" value="1"/>
</dbReference>
<comment type="function">
    <text evidence="3">Involved in the transposition of the insertion sequence IS3.</text>
</comment>
<dbReference type="InterPro" id="IPR036397">
    <property type="entry name" value="RNaseH_sf"/>
</dbReference>
<accession>A0ABV3RXF2</accession>
<evidence type="ECO:0000313" key="7">
    <source>
        <dbReference type="EMBL" id="MEX0372526.1"/>
    </source>
</evidence>
<keyword evidence="2" id="KW-0238">DNA-binding</keyword>
<evidence type="ECO:0000256" key="4">
    <source>
        <dbReference type="ARBA" id="ARBA00043964"/>
    </source>
</evidence>
<dbReference type="InterPro" id="IPR050900">
    <property type="entry name" value="Transposase_IS3/IS150/IS904"/>
</dbReference>
<evidence type="ECO:0000259" key="6">
    <source>
        <dbReference type="PROSITE" id="PS50994"/>
    </source>
</evidence>
<keyword evidence="5" id="KW-0175">Coiled coil</keyword>
<name>A0ABV3RXF2_9GAMM</name>
<dbReference type="EMBL" id="JBAKFG010000001">
    <property type="protein sequence ID" value="MEX0372526.1"/>
    <property type="molecule type" value="Genomic_DNA"/>
</dbReference>
<dbReference type="InterPro" id="IPR009057">
    <property type="entry name" value="Homeodomain-like_sf"/>
</dbReference>
<evidence type="ECO:0000256" key="3">
    <source>
        <dbReference type="ARBA" id="ARBA00037276"/>
    </source>
</evidence>
<dbReference type="Proteomes" id="UP001556636">
    <property type="component" value="Unassembled WGS sequence"/>
</dbReference>
<comment type="caution">
    <text evidence="7">The sequence shown here is derived from an EMBL/GenBank/DDBJ whole genome shotgun (WGS) entry which is preliminary data.</text>
</comment>
<dbReference type="SUPFAM" id="SSF46689">
    <property type="entry name" value="Homeodomain-like"/>
    <property type="match status" value="1"/>
</dbReference>
<evidence type="ECO:0000256" key="1">
    <source>
        <dbReference type="ARBA" id="ARBA00009964"/>
    </source>
</evidence>
<comment type="similarity">
    <text evidence="4">Belongs to the transposase IS3/IS150/IS904 family.</text>
</comment>
<dbReference type="InterPro" id="IPR048020">
    <property type="entry name" value="Transpos_IS3"/>
</dbReference>
<dbReference type="PROSITE" id="PS50994">
    <property type="entry name" value="INTEGRASE"/>
    <property type="match status" value="1"/>
</dbReference>
<dbReference type="PANTHER" id="PTHR46889">
    <property type="entry name" value="TRANSPOSASE INSF FOR INSERTION SEQUENCE IS3B-RELATED"/>
    <property type="match status" value="1"/>
</dbReference>
<dbReference type="Pfam" id="PF13333">
    <property type="entry name" value="rve_2"/>
    <property type="match status" value="1"/>
</dbReference>
<dbReference type="PANTHER" id="PTHR46889:SF6">
    <property type="entry name" value="TRANSPOSASE INSF FOR INSERTION SEQUENCE IS3B"/>
    <property type="match status" value="1"/>
</dbReference>
<dbReference type="InterPro" id="IPR002514">
    <property type="entry name" value="Transposase_8"/>
</dbReference>
<dbReference type="InterPro" id="IPR012337">
    <property type="entry name" value="RNaseH-like_sf"/>
</dbReference>
<dbReference type="Gene3D" id="3.30.420.10">
    <property type="entry name" value="Ribonuclease H-like superfamily/Ribonuclease H"/>
    <property type="match status" value="1"/>
</dbReference>
<evidence type="ECO:0000313" key="8">
    <source>
        <dbReference type="Proteomes" id="UP001556636"/>
    </source>
</evidence>
<dbReference type="NCBIfam" id="NF033516">
    <property type="entry name" value="transpos_IS3"/>
    <property type="match status" value="1"/>
</dbReference>
<feature type="domain" description="Integrase catalytic" evidence="6">
    <location>
        <begin position="224"/>
        <end position="386"/>
    </location>
</feature>
<dbReference type="Pfam" id="PF13276">
    <property type="entry name" value="HTH_21"/>
    <property type="match status" value="1"/>
</dbReference>
<proteinExistence type="inferred from homology"/>
<evidence type="ECO:0000256" key="5">
    <source>
        <dbReference type="SAM" id="Coils"/>
    </source>
</evidence>
<comment type="similarity">
    <text evidence="1">Belongs to the transposase 8 family.</text>
</comment>
<dbReference type="Pfam" id="PF01527">
    <property type="entry name" value="HTH_Tnp_1"/>
    <property type="match status" value="1"/>
</dbReference>
<protein>
    <submittedName>
        <fullName evidence="7">IS3 family transposase</fullName>
    </submittedName>
</protein>
<dbReference type="Pfam" id="PF00665">
    <property type="entry name" value="rve"/>
    <property type="match status" value="1"/>
</dbReference>
<reference evidence="7 8" key="1">
    <citation type="submission" date="2024-02" db="EMBL/GenBank/DDBJ databases">
        <title>New especies of Spiribacter isolated from saline water.</title>
        <authorList>
            <person name="Leon M.J."/>
            <person name="De La Haba R."/>
            <person name="Sanchez-Porro C."/>
            <person name="Ventosa A."/>
        </authorList>
    </citation>
    <scope>NUCLEOTIDE SEQUENCE [LARGE SCALE GENOMIC DNA]</scope>
    <source>
        <strain evidence="8">ag22IC6-196</strain>
    </source>
</reference>
<dbReference type="InterPro" id="IPR025948">
    <property type="entry name" value="HTH-like_dom"/>
</dbReference>
<sequence>MATAANDMPKRKRVRYSAEYRAEALALAERIGVSAAASELGLHATQIYQWRAKAAHEKSVTDRERQLREENARLKRQLADKTEEVTILGKNRGVLREETGLKYAAIHQHRSVHSIARQCAVLGVSRSGYYAWLRRRDSVSQRLAERAKRDAKVVELFEAKKRRYGSPRLREELEAEGMAMNRKTVAESMRRQGLRARAAKPFRHTTDSGHSLGVAPNLLAQDFSATRPDEKWAGDITYLRTIQGWLYLAVILDLCTRKVIGWATSTRIDAELACTALRAALARRGEPSDVIMHTDRGSVYCGWDHRNLLRRYGLIASMSGRGNCYDNAVVESFFHSLKVESIHGVPLMHRDALRQALFEYIEVEYSRTRRHSALGYISPDAFEARIVA</sequence>
<dbReference type="RefSeq" id="WP_367951178.1">
    <property type="nucleotide sequence ID" value="NZ_JBAKFG010000001.1"/>
</dbReference>
<dbReference type="InterPro" id="IPR001584">
    <property type="entry name" value="Integrase_cat-core"/>
</dbReference>
<organism evidence="7 8">
    <name type="scientific">Spiribacter roseus</name>
    <dbReference type="NCBI Taxonomy" id="1855875"/>
    <lineage>
        <taxon>Bacteria</taxon>
        <taxon>Pseudomonadati</taxon>
        <taxon>Pseudomonadota</taxon>
        <taxon>Gammaproteobacteria</taxon>
        <taxon>Chromatiales</taxon>
        <taxon>Ectothiorhodospiraceae</taxon>
        <taxon>Spiribacter</taxon>
    </lineage>
</organism>
<keyword evidence="8" id="KW-1185">Reference proteome</keyword>